<accession>A0A7K4HQQ0</accession>
<keyword evidence="1" id="KW-0378">Hydrolase</keyword>
<dbReference type="InterPro" id="IPR020456">
    <property type="entry name" value="Acylphosphatase"/>
</dbReference>
<evidence type="ECO:0000259" key="3">
    <source>
        <dbReference type="PROSITE" id="PS51160"/>
    </source>
</evidence>
<dbReference type="EC" id="3.6.1.7" evidence="1"/>
<proteinExistence type="inferred from homology"/>
<dbReference type="Pfam" id="PF00708">
    <property type="entry name" value="Acylphosphatase"/>
    <property type="match status" value="1"/>
</dbReference>
<comment type="similarity">
    <text evidence="2">Belongs to the acylphosphatase family.</text>
</comment>
<name>A0A7K4HQQ0_9EURY</name>
<protein>
    <recommendedName>
        <fullName evidence="1">acylphosphatase</fullName>
        <ecNumber evidence="1">3.6.1.7</ecNumber>
    </recommendedName>
</protein>
<dbReference type="SUPFAM" id="SSF54975">
    <property type="entry name" value="Acylphosphatase/BLUF domain-like"/>
    <property type="match status" value="1"/>
</dbReference>
<gene>
    <name evidence="4" type="ORF">HWN36_09690</name>
</gene>
<dbReference type="PANTHER" id="PTHR47268">
    <property type="entry name" value="ACYLPHOSPHATASE"/>
    <property type="match status" value="1"/>
</dbReference>
<dbReference type="InterPro" id="IPR036046">
    <property type="entry name" value="Acylphosphatase-like_dom_sf"/>
</dbReference>
<dbReference type="AlphaFoldDB" id="A0A7K4HQQ0"/>
<organism evidence="4 5">
    <name type="scientific">Methanofollis tationis</name>
    <dbReference type="NCBI Taxonomy" id="81417"/>
    <lineage>
        <taxon>Archaea</taxon>
        <taxon>Methanobacteriati</taxon>
        <taxon>Methanobacteriota</taxon>
        <taxon>Stenosarchaea group</taxon>
        <taxon>Methanomicrobia</taxon>
        <taxon>Methanomicrobiales</taxon>
        <taxon>Methanomicrobiaceae</taxon>
        <taxon>Methanofollis</taxon>
    </lineage>
</organism>
<feature type="domain" description="Acylphosphatase-like" evidence="3">
    <location>
        <begin position="15"/>
        <end position="103"/>
    </location>
</feature>
<dbReference type="PANTHER" id="PTHR47268:SF4">
    <property type="entry name" value="ACYLPHOSPHATASE"/>
    <property type="match status" value="1"/>
</dbReference>
<dbReference type="InterPro" id="IPR001792">
    <property type="entry name" value="Acylphosphatase-like_dom"/>
</dbReference>
<sequence length="152" mass="16542">MDQENPFSGHTGVWRLAGIARGRVQGVGYRGYLAGRAAARGLAGYVQNLPDGTVEFVAEGEAGNLAAFLEEAWARHEPVIGVGEIAVSVTEPTGEFSRFEARFGDRQEEFFRRSGLALDLLKEIMKTEGEMLAEQRKTNALLKALLRTGGTE</sequence>
<dbReference type="InterPro" id="IPR017968">
    <property type="entry name" value="Acylphosphatase_CS"/>
</dbReference>
<comment type="caution">
    <text evidence="4">The sequence shown here is derived from an EMBL/GenBank/DDBJ whole genome shotgun (WGS) entry which is preliminary data.</text>
</comment>
<reference evidence="4 5" key="1">
    <citation type="submission" date="2020-06" db="EMBL/GenBank/DDBJ databases">
        <title>Methanofollis fontis sp. nov., a methanogen isolated from marine sediments near a cold seep at Four-Way Closure Ridge offshore southwestern Taiwan.</title>
        <authorList>
            <person name="Chen S.-C."/>
            <person name="Teng N.-H."/>
            <person name="Lin Y.-S."/>
            <person name="Lai M.-C."/>
            <person name="Chen H.-H."/>
            <person name="Wang C.-C."/>
        </authorList>
    </citation>
    <scope>NUCLEOTIDE SEQUENCE [LARGE SCALE GENOMIC DNA]</scope>
    <source>
        <strain evidence="4 5">DSM 2702</strain>
    </source>
</reference>
<evidence type="ECO:0000256" key="2">
    <source>
        <dbReference type="RuleBase" id="RU004168"/>
    </source>
</evidence>
<evidence type="ECO:0000313" key="5">
    <source>
        <dbReference type="Proteomes" id="UP000570823"/>
    </source>
</evidence>
<dbReference type="EMBL" id="JABXWR010000001">
    <property type="protein sequence ID" value="NVO67571.1"/>
    <property type="molecule type" value="Genomic_DNA"/>
</dbReference>
<keyword evidence="5" id="KW-1185">Reference proteome</keyword>
<evidence type="ECO:0000313" key="4">
    <source>
        <dbReference type="EMBL" id="NVO67571.1"/>
    </source>
</evidence>
<dbReference type="PROSITE" id="PS00151">
    <property type="entry name" value="ACYLPHOSPHATASE_2"/>
    <property type="match status" value="1"/>
</dbReference>
<dbReference type="PROSITE" id="PS51160">
    <property type="entry name" value="ACYLPHOSPHATASE_3"/>
    <property type="match status" value="1"/>
</dbReference>
<dbReference type="Proteomes" id="UP000570823">
    <property type="component" value="Unassembled WGS sequence"/>
</dbReference>
<dbReference type="OrthoDB" id="6643at2157"/>
<evidence type="ECO:0000256" key="1">
    <source>
        <dbReference type="PROSITE-ProRule" id="PRU00520"/>
    </source>
</evidence>
<comment type="catalytic activity">
    <reaction evidence="1">
        <text>an acyl phosphate + H2O = a carboxylate + phosphate + H(+)</text>
        <dbReference type="Rhea" id="RHEA:14965"/>
        <dbReference type="ChEBI" id="CHEBI:15377"/>
        <dbReference type="ChEBI" id="CHEBI:15378"/>
        <dbReference type="ChEBI" id="CHEBI:29067"/>
        <dbReference type="ChEBI" id="CHEBI:43474"/>
        <dbReference type="ChEBI" id="CHEBI:59918"/>
        <dbReference type="EC" id="3.6.1.7"/>
    </reaction>
</comment>
<dbReference type="GO" id="GO:0003998">
    <property type="term" value="F:acylphosphatase activity"/>
    <property type="evidence" value="ECO:0007669"/>
    <property type="project" value="UniProtKB-EC"/>
</dbReference>
<dbReference type="RefSeq" id="WP_176789148.1">
    <property type="nucleotide sequence ID" value="NZ_JABXWR010000001.1"/>
</dbReference>
<dbReference type="Gene3D" id="3.30.70.100">
    <property type="match status" value="1"/>
</dbReference>
<feature type="active site" evidence="1">
    <location>
        <position position="48"/>
    </location>
</feature>
<feature type="active site" evidence="1">
    <location>
        <position position="30"/>
    </location>
</feature>